<accession>A0A5R9GIT2</accession>
<dbReference type="InterPro" id="IPR050188">
    <property type="entry name" value="RluA_PseudoU_synthase"/>
</dbReference>
<dbReference type="GO" id="GO:0000455">
    <property type="term" value="P:enzyme-directed rRNA pseudouridine synthesis"/>
    <property type="evidence" value="ECO:0007669"/>
    <property type="project" value="TreeGrafter"/>
</dbReference>
<dbReference type="EC" id="5.4.99.-" evidence="4"/>
<dbReference type="PANTHER" id="PTHR21600">
    <property type="entry name" value="MITOCHONDRIAL RNA PSEUDOURIDINE SYNTHASE"/>
    <property type="match status" value="1"/>
</dbReference>
<name>A0A5R9GIT2_9BACL</name>
<dbReference type="AlphaFoldDB" id="A0A5R9GIT2"/>
<proteinExistence type="inferred from homology"/>
<keyword evidence="4" id="KW-0413">Isomerase</keyword>
<gene>
    <name evidence="6" type="ORF">FE782_15305</name>
</gene>
<dbReference type="OrthoDB" id="9773999at2"/>
<organism evidence="6 7">
    <name type="scientific">Paenibacillus antri</name>
    <dbReference type="NCBI Taxonomy" id="2582848"/>
    <lineage>
        <taxon>Bacteria</taxon>
        <taxon>Bacillati</taxon>
        <taxon>Bacillota</taxon>
        <taxon>Bacilli</taxon>
        <taxon>Bacillales</taxon>
        <taxon>Paenibacillaceae</taxon>
        <taxon>Paenibacillus</taxon>
    </lineage>
</organism>
<dbReference type="EMBL" id="VCIW01000009">
    <property type="protein sequence ID" value="TLS51475.1"/>
    <property type="molecule type" value="Genomic_DNA"/>
</dbReference>
<reference evidence="6 7" key="1">
    <citation type="submission" date="2019-05" db="EMBL/GenBank/DDBJ databases">
        <authorList>
            <person name="Narsing Rao M.P."/>
            <person name="Li W.J."/>
        </authorList>
    </citation>
    <scope>NUCLEOTIDE SEQUENCE [LARGE SCALE GENOMIC DNA]</scope>
    <source>
        <strain evidence="6 7">SYSU_K30003</strain>
    </source>
</reference>
<comment type="function">
    <text evidence="4">Responsible for synthesis of pseudouridine from uracil.</text>
</comment>
<dbReference type="RefSeq" id="WP_138195087.1">
    <property type="nucleotide sequence ID" value="NZ_VCIW01000009.1"/>
</dbReference>
<dbReference type="InterPro" id="IPR006225">
    <property type="entry name" value="PsdUridine_synth_RluC/D"/>
</dbReference>
<evidence type="ECO:0000256" key="1">
    <source>
        <dbReference type="ARBA" id="ARBA00000073"/>
    </source>
</evidence>
<evidence type="ECO:0000256" key="3">
    <source>
        <dbReference type="PIRSR" id="PIRSR606225-1"/>
    </source>
</evidence>
<keyword evidence="7" id="KW-1185">Reference proteome</keyword>
<dbReference type="Pfam" id="PF00849">
    <property type="entry name" value="PseudoU_synth_2"/>
    <property type="match status" value="1"/>
</dbReference>
<evidence type="ECO:0000256" key="2">
    <source>
        <dbReference type="ARBA" id="ARBA00010876"/>
    </source>
</evidence>
<comment type="caution">
    <text evidence="6">The sequence shown here is derived from an EMBL/GenBank/DDBJ whole genome shotgun (WGS) entry which is preliminary data.</text>
</comment>
<protein>
    <recommendedName>
        <fullName evidence="4">Pseudouridine synthase</fullName>
        <ecNumber evidence="4">5.4.99.-</ecNumber>
    </recommendedName>
</protein>
<evidence type="ECO:0000259" key="5">
    <source>
        <dbReference type="Pfam" id="PF00849"/>
    </source>
</evidence>
<feature type="domain" description="Pseudouridine synthase RsuA/RluA-like" evidence="5">
    <location>
        <begin position="91"/>
        <end position="240"/>
    </location>
</feature>
<evidence type="ECO:0000256" key="4">
    <source>
        <dbReference type="RuleBase" id="RU362028"/>
    </source>
</evidence>
<dbReference type="InterPro" id="IPR006145">
    <property type="entry name" value="PsdUridine_synth_RsuA/RluA"/>
</dbReference>
<comment type="catalytic activity">
    <reaction evidence="1 4">
        <text>a uridine in RNA = a pseudouridine in RNA</text>
        <dbReference type="Rhea" id="RHEA:48348"/>
        <dbReference type="Rhea" id="RHEA-COMP:12068"/>
        <dbReference type="Rhea" id="RHEA-COMP:12069"/>
        <dbReference type="ChEBI" id="CHEBI:65314"/>
        <dbReference type="ChEBI" id="CHEBI:65315"/>
    </reaction>
</comment>
<evidence type="ECO:0000313" key="7">
    <source>
        <dbReference type="Proteomes" id="UP000309676"/>
    </source>
</evidence>
<dbReference type="PANTHER" id="PTHR21600:SF44">
    <property type="entry name" value="RIBOSOMAL LARGE SUBUNIT PSEUDOURIDINE SYNTHASE D"/>
    <property type="match status" value="1"/>
</dbReference>
<dbReference type="GO" id="GO:0140098">
    <property type="term" value="F:catalytic activity, acting on RNA"/>
    <property type="evidence" value="ECO:0007669"/>
    <property type="project" value="UniProtKB-ARBA"/>
</dbReference>
<dbReference type="CDD" id="cd02869">
    <property type="entry name" value="PseudoU_synth_RluA_like"/>
    <property type="match status" value="1"/>
</dbReference>
<evidence type="ECO:0000313" key="6">
    <source>
        <dbReference type="EMBL" id="TLS51475.1"/>
    </source>
</evidence>
<dbReference type="SUPFAM" id="SSF55120">
    <property type="entry name" value="Pseudouridine synthase"/>
    <property type="match status" value="1"/>
</dbReference>
<dbReference type="NCBIfam" id="TIGR00005">
    <property type="entry name" value="rluA_subfam"/>
    <property type="match status" value="1"/>
</dbReference>
<sequence>MTEPTKLTHVVPPEQDGWRLRSVLLTGMGLSRKLLVRQRGLEGSITVNGSTDVLYRPMRAGDVVEVTLPVEQSETILPQPMEFGIIYEDEHLLIVNKPWGLIVHPTSGHYTGTLANGIVHYWQERGESYRFRPIHRLDQDTSGVLAVAKNGYAHQFVSEQFQAGQVRKSYIAVVYGRMSADAGTVEGPIDRDIDVPHMRVVTPTGAASTTHYEVVERFADATVVRVKPVTGRTHQIRVHMKFIGHPLMGDELYIDAERHPPRELPIARQALHAETLSFVHPESKERVTFAAPLTPDLETLITFLREEGEPTS</sequence>
<feature type="active site" evidence="3">
    <location>
        <position position="138"/>
    </location>
</feature>
<dbReference type="Gene3D" id="3.30.2350.10">
    <property type="entry name" value="Pseudouridine synthase"/>
    <property type="match status" value="1"/>
</dbReference>
<dbReference type="GO" id="GO:0003723">
    <property type="term" value="F:RNA binding"/>
    <property type="evidence" value="ECO:0007669"/>
    <property type="project" value="InterPro"/>
</dbReference>
<comment type="similarity">
    <text evidence="2 4">Belongs to the pseudouridine synthase RluA family.</text>
</comment>
<dbReference type="GO" id="GO:0009982">
    <property type="term" value="F:pseudouridine synthase activity"/>
    <property type="evidence" value="ECO:0007669"/>
    <property type="project" value="InterPro"/>
</dbReference>
<dbReference type="Proteomes" id="UP000309676">
    <property type="component" value="Unassembled WGS sequence"/>
</dbReference>
<dbReference type="InterPro" id="IPR020103">
    <property type="entry name" value="PsdUridine_synth_cat_dom_sf"/>
</dbReference>